<dbReference type="Proteomes" id="UP000004756">
    <property type="component" value="Unassembled WGS sequence"/>
</dbReference>
<accession>C0D7M2</accession>
<dbReference type="HOGENOM" id="CLU_3116167_0_0_9"/>
<sequence length="50" mass="5844">MYISPRFLISILYYYNDIAARYNPFLSLRPTSPKPKKNAPVNPKRSLKSI</sequence>
<gene>
    <name evidence="2" type="ORF">CLOSTASPAR_05268</name>
</gene>
<keyword evidence="3" id="KW-1185">Reference proteome</keyword>
<feature type="region of interest" description="Disordered" evidence="1">
    <location>
        <begin position="28"/>
        <end position="50"/>
    </location>
</feature>
<proteinExistence type="predicted"/>
<comment type="caution">
    <text evidence="2">The sequence shown here is derived from an EMBL/GenBank/DDBJ whole genome shotgun (WGS) entry which is preliminary data.</text>
</comment>
<dbReference type="EMBL" id="ACCJ01000436">
    <property type="protein sequence ID" value="EEG52641.1"/>
    <property type="molecule type" value="Genomic_DNA"/>
</dbReference>
<dbReference type="AlphaFoldDB" id="C0D7M2"/>
<name>C0D7M2_9FIRM</name>
<reference evidence="2 3" key="1">
    <citation type="submission" date="2009-01" db="EMBL/GenBank/DDBJ databases">
        <authorList>
            <person name="Fulton L."/>
            <person name="Clifton S."/>
            <person name="Fulton B."/>
            <person name="Xu J."/>
            <person name="Minx P."/>
            <person name="Pepin K.H."/>
            <person name="Johnson M."/>
            <person name="Bhonagiri V."/>
            <person name="Nash W.E."/>
            <person name="Mardis E.R."/>
            <person name="Wilson R.K."/>
        </authorList>
    </citation>
    <scope>NUCLEOTIDE SEQUENCE [LARGE SCALE GENOMIC DNA]</scope>
    <source>
        <strain evidence="2 3">DSM 15981</strain>
    </source>
</reference>
<evidence type="ECO:0000256" key="1">
    <source>
        <dbReference type="SAM" id="MobiDB-lite"/>
    </source>
</evidence>
<organism evidence="2 3">
    <name type="scientific">[Clostridium] asparagiforme DSM 15981</name>
    <dbReference type="NCBI Taxonomy" id="518636"/>
    <lineage>
        <taxon>Bacteria</taxon>
        <taxon>Bacillati</taxon>
        <taxon>Bacillota</taxon>
        <taxon>Clostridia</taxon>
        <taxon>Lachnospirales</taxon>
        <taxon>Lachnospiraceae</taxon>
        <taxon>Enterocloster</taxon>
    </lineage>
</organism>
<evidence type="ECO:0000313" key="2">
    <source>
        <dbReference type="EMBL" id="EEG52641.1"/>
    </source>
</evidence>
<reference evidence="2 3" key="2">
    <citation type="submission" date="2009-02" db="EMBL/GenBank/DDBJ databases">
        <title>Draft genome sequence of Clostridium asparagiforme (DSM 15981).</title>
        <authorList>
            <person name="Sudarsanam P."/>
            <person name="Ley R."/>
            <person name="Guruge J."/>
            <person name="Turnbaugh P.J."/>
            <person name="Mahowald M."/>
            <person name="Liep D."/>
            <person name="Gordon J."/>
        </authorList>
    </citation>
    <scope>NUCLEOTIDE SEQUENCE [LARGE SCALE GENOMIC DNA]</scope>
    <source>
        <strain evidence="2 3">DSM 15981</strain>
    </source>
</reference>
<evidence type="ECO:0000313" key="3">
    <source>
        <dbReference type="Proteomes" id="UP000004756"/>
    </source>
</evidence>
<protein>
    <submittedName>
        <fullName evidence="2">Uncharacterized protein</fullName>
    </submittedName>
</protein>